<reference evidence="3 4" key="1">
    <citation type="journal article" date="2020" name="Microbiol. Resour. Announc.">
        <title>Draft Genome Sequence of a Cladosporium Species Isolated from the Mesophotic Ascidian Didemnum maculosum.</title>
        <authorList>
            <person name="Gioti A."/>
            <person name="Siaperas R."/>
            <person name="Nikolaivits E."/>
            <person name="Le Goff G."/>
            <person name="Ouazzani J."/>
            <person name="Kotoulas G."/>
            <person name="Topakas E."/>
        </authorList>
    </citation>
    <scope>NUCLEOTIDE SEQUENCE [LARGE SCALE GENOMIC DNA]</scope>
    <source>
        <strain evidence="3 4">TM138-S3</strain>
    </source>
</reference>
<dbReference type="RefSeq" id="XP_069231200.1">
    <property type="nucleotide sequence ID" value="XM_069372024.1"/>
</dbReference>
<protein>
    <recommendedName>
        <fullName evidence="2">Rhodopsin domain-containing protein</fullName>
    </recommendedName>
</protein>
<evidence type="ECO:0000256" key="1">
    <source>
        <dbReference type="SAM" id="Phobius"/>
    </source>
</evidence>
<feature type="domain" description="Rhodopsin" evidence="2">
    <location>
        <begin position="39"/>
        <end position="273"/>
    </location>
</feature>
<accession>A0AB34KX22</accession>
<keyword evidence="4" id="KW-1185">Reference proteome</keyword>
<organism evidence="3 4">
    <name type="scientific">Cladosporium halotolerans</name>
    <dbReference type="NCBI Taxonomy" id="1052096"/>
    <lineage>
        <taxon>Eukaryota</taxon>
        <taxon>Fungi</taxon>
        <taxon>Dikarya</taxon>
        <taxon>Ascomycota</taxon>
        <taxon>Pezizomycotina</taxon>
        <taxon>Dothideomycetes</taxon>
        <taxon>Dothideomycetidae</taxon>
        <taxon>Cladosporiales</taxon>
        <taxon>Cladosporiaceae</taxon>
        <taxon>Cladosporium</taxon>
    </lineage>
</organism>
<gene>
    <name evidence="3" type="ORF">WHR41_03418</name>
</gene>
<dbReference type="InterPro" id="IPR049326">
    <property type="entry name" value="Rhodopsin_dom_fungi"/>
</dbReference>
<comment type="caution">
    <text evidence="3">The sequence shown here is derived from an EMBL/GenBank/DDBJ whole genome shotgun (WGS) entry which is preliminary data.</text>
</comment>
<feature type="transmembrane region" description="Helical" evidence="1">
    <location>
        <begin position="20"/>
        <end position="43"/>
    </location>
</feature>
<dbReference type="GeneID" id="96004862"/>
<keyword evidence="1" id="KW-0812">Transmembrane</keyword>
<dbReference type="Proteomes" id="UP000803884">
    <property type="component" value="Unassembled WGS sequence"/>
</dbReference>
<dbReference type="EMBL" id="JAAQHG020000008">
    <property type="protein sequence ID" value="KAL1588095.1"/>
    <property type="molecule type" value="Genomic_DNA"/>
</dbReference>
<feature type="transmembrane region" description="Helical" evidence="1">
    <location>
        <begin position="176"/>
        <end position="199"/>
    </location>
</feature>
<feature type="transmembrane region" description="Helical" evidence="1">
    <location>
        <begin position="98"/>
        <end position="124"/>
    </location>
</feature>
<dbReference type="Pfam" id="PF20684">
    <property type="entry name" value="Fung_rhodopsin"/>
    <property type="match status" value="1"/>
</dbReference>
<evidence type="ECO:0000259" key="2">
    <source>
        <dbReference type="Pfam" id="PF20684"/>
    </source>
</evidence>
<feature type="transmembrane region" description="Helical" evidence="1">
    <location>
        <begin position="211"/>
        <end position="230"/>
    </location>
</feature>
<dbReference type="PANTHER" id="PTHR39614:SF2">
    <property type="entry name" value="INTEGRAL MEMBRANE PROTEIN"/>
    <property type="match status" value="1"/>
</dbReference>
<feature type="transmembrane region" description="Helical" evidence="1">
    <location>
        <begin position="55"/>
        <end position="78"/>
    </location>
</feature>
<dbReference type="PANTHER" id="PTHR39614">
    <property type="entry name" value="INTEGRAL MEMBRANE PROTEIN"/>
    <property type="match status" value="1"/>
</dbReference>
<evidence type="ECO:0000313" key="3">
    <source>
        <dbReference type="EMBL" id="KAL1588095.1"/>
    </source>
</evidence>
<keyword evidence="1" id="KW-0472">Membrane</keyword>
<sequence>MSARDPNDVGSRISTDNRGSVVNVAAIFGICCSLLFLAARLWMRRPLRSLFGRDDTLVVVTTALSILQSALAMSSVTFGLGKRRGGFHTPHVDAMEKLLYASDIVYVGSLCAGKMAVIFLFLRIASAPTLIKSSKFMASMIGIWGMISFFVVSFVKDMDHPWQISAGRYEDALPKWIALEAIGGFYEICMAAFALLLMWELQMPTSSKVSVVAGFAMRLPLLAIAAARLLSLSKAFSSDDLTFSLATPAAWAQVEMHYNIIAATIPCLRIFLKDFTTGWLGTRSNRMEECTRSTKSNTYGSRHSAVRKAGDVLQIELQPRGRGQVESKIEHDAMNDAASDDSQQRIFVNRRIDIMYEER</sequence>
<keyword evidence="1" id="KW-1133">Transmembrane helix</keyword>
<proteinExistence type="predicted"/>
<feature type="transmembrane region" description="Helical" evidence="1">
    <location>
        <begin position="136"/>
        <end position="156"/>
    </location>
</feature>
<evidence type="ECO:0000313" key="4">
    <source>
        <dbReference type="Proteomes" id="UP000803884"/>
    </source>
</evidence>
<name>A0AB34KX22_9PEZI</name>
<dbReference type="AlphaFoldDB" id="A0AB34KX22"/>